<dbReference type="PROSITE" id="PS50042">
    <property type="entry name" value="CNMP_BINDING_3"/>
    <property type="match status" value="1"/>
</dbReference>
<proteinExistence type="predicted"/>
<dbReference type="CDD" id="cd00038">
    <property type="entry name" value="CAP_ED"/>
    <property type="match status" value="1"/>
</dbReference>
<dbReference type="SMART" id="SM00100">
    <property type="entry name" value="cNMP"/>
    <property type="match status" value="1"/>
</dbReference>
<dbReference type="InterPro" id="IPR018488">
    <property type="entry name" value="cNMP-bd_CS"/>
</dbReference>
<dbReference type="Pfam" id="PF00027">
    <property type="entry name" value="cNMP_binding"/>
    <property type="match status" value="1"/>
</dbReference>
<dbReference type="InterPro" id="IPR014710">
    <property type="entry name" value="RmlC-like_jellyroll"/>
</dbReference>
<evidence type="ECO:0000313" key="2">
    <source>
        <dbReference type="EMBL" id="MEW9806577.1"/>
    </source>
</evidence>
<dbReference type="PRINTS" id="PR00103">
    <property type="entry name" value="CAMPKINASE"/>
</dbReference>
<dbReference type="Gene3D" id="2.60.120.10">
    <property type="entry name" value="Jelly Rolls"/>
    <property type="match status" value="1"/>
</dbReference>
<dbReference type="InterPro" id="IPR050397">
    <property type="entry name" value="Env_Response_Regulators"/>
</dbReference>
<accession>A0ABV3R0Z5</accession>
<dbReference type="RefSeq" id="WP_367723712.1">
    <property type="nucleotide sequence ID" value="NZ_JBFOCH010000016.1"/>
</dbReference>
<reference evidence="2 3" key="1">
    <citation type="submission" date="2024-06" db="EMBL/GenBank/DDBJ databases">
        <authorList>
            <person name="Tuo L."/>
        </authorList>
    </citation>
    <scope>NUCLEOTIDE SEQUENCE [LARGE SCALE GENOMIC DNA]</scope>
    <source>
        <strain evidence="2 3">ZMM04-5</strain>
    </source>
</reference>
<dbReference type="InterPro" id="IPR018490">
    <property type="entry name" value="cNMP-bd_dom_sf"/>
</dbReference>
<organism evidence="2 3">
    <name type="scientific">Mesorhizobium marinum</name>
    <dbReference type="NCBI Taxonomy" id="3228790"/>
    <lineage>
        <taxon>Bacteria</taxon>
        <taxon>Pseudomonadati</taxon>
        <taxon>Pseudomonadota</taxon>
        <taxon>Alphaproteobacteria</taxon>
        <taxon>Hyphomicrobiales</taxon>
        <taxon>Phyllobacteriaceae</taxon>
        <taxon>Mesorhizobium</taxon>
    </lineage>
</organism>
<keyword evidence="3" id="KW-1185">Reference proteome</keyword>
<dbReference type="Proteomes" id="UP001556196">
    <property type="component" value="Unassembled WGS sequence"/>
</dbReference>
<protein>
    <submittedName>
        <fullName evidence="2">Cyclic nucleotide-binding domain-containing protein</fullName>
    </submittedName>
</protein>
<name>A0ABV3R0Z5_9HYPH</name>
<sequence>MSLEEDALLLAKVELFANVAPRRLKLLALASSRVLFASGQDLCVEGDEGYEAFIVVSGEADVKIKTPSGVATVARLKRNDIVGEMAILRDMPRTATVTAVSDVSTLRIGKQDFLNLLKEFPEVTVEVMRSLADRLARTTSELANLRSAAKA</sequence>
<dbReference type="InterPro" id="IPR000595">
    <property type="entry name" value="cNMP-bd_dom"/>
</dbReference>
<feature type="domain" description="Cyclic nucleotide-binding" evidence="1">
    <location>
        <begin position="15"/>
        <end position="134"/>
    </location>
</feature>
<evidence type="ECO:0000313" key="3">
    <source>
        <dbReference type="Proteomes" id="UP001556196"/>
    </source>
</evidence>
<dbReference type="PANTHER" id="PTHR24567:SF74">
    <property type="entry name" value="HTH-TYPE TRANSCRIPTIONAL REGULATOR ARCR"/>
    <property type="match status" value="1"/>
</dbReference>
<dbReference type="SUPFAM" id="SSF51206">
    <property type="entry name" value="cAMP-binding domain-like"/>
    <property type="match status" value="1"/>
</dbReference>
<dbReference type="PROSITE" id="PS00889">
    <property type="entry name" value="CNMP_BINDING_2"/>
    <property type="match status" value="1"/>
</dbReference>
<evidence type="ECO:0000259" key="1">
    <source>
        <dbReference type="PROSITE" id="PS50042"/>
    </source>
</evidence>
<gene>
    <name evidence="2" type="ORF">ABUE31_11340</name>
</gene>
<comment type="caution">
    <text evidence="2">The sequence shown here is derived from an EMBL/GenBank/DDBJ whole genome shotgun (WGS) entry which is preliminary data.</text>
</comment>
<dbReference type="EMBL" id="JBFOCI010000003">
    <property type="protein sequence ID" value="MEW9806577.1"/>
    <property type="molecule type" value="Genomic_DNA"/>
</dbReference>
<dbReference type="PANTHER" id="PTHR24567">
    <property type="entry name" value="CRP FAMILY TRANSCRIPTIONAL REGULATORY PROTEIN"/>
    <property type="match status" value="1"/>
</dbReference>